<dbReference type="GO" id="GO:0005829">
    <property type="term" value="C:cytosol"/>
    <property type="evidence" value="ECO:0007669"/>
    <property type="project" value="TreeGrafter"/>
</dbReference>
<dbReference type="InterPro" id="IPR030489">
    <property type="entry name" value="TR_Rrf2-type_CS"/>
</dbReference>
<dbReference type="Pfam" id="PF02082">
    <property type="entry name" value="Rrf2"/>
    <property type="match status" value="1"/>
</dbReference>
<dbReference type="Gene3D" id="1.10.10.10">
    <property type="entry name" value="Winged helix-like DNA-binding domain superfamily/Winged helix DNA-binding domain"/>
    <property type="match status" value="1"/>
</dbReference>
<dbReference type="InterPro" id="IPR036390">
    <property type="entry name" value="WH_DNA-bd_sf"/>
</dbReference>
<comment type="caution">
    <text evidence="1">The sequence shown here is derived from an EMBL/GenBank/DDBJ whole genome shotgun (WGS) entry which is preliminary data.</text>
</comment>
<name>A0A0G0GPI1_9BACT</name>
<dbReference type="InterPro" id="IPR036388">
    <property type="entry name" value="WH-like_DNA-bd_sf"/>
</dbReference>
<accession>A0A0G0GPI1</accession>
<dbReference type="SUPFAM" id="SSF46785">
    <property type="entry name" value="Winged helix' DNA-binding domain"/>
    <property type="match status" value="1"/>
</dbReference>
<proteinExistence type="predicted"/>
<organism evidence="1 2">
    <name type="scientific">Candidatus Magasanikbacteria bacterium GW2011_GWC2_37_14</name>
    <dbReference type="NCBI Taxonomy" id="1619046"/>
    <lineage>
        <taxon>Bacteria</taxon>
        <taxon>Candidatus Magasanikiibacteriota</taxon>
    </lineage>
</organism>
<dbReference type="PANTHER" id="PTHR33221">
    <property type="entry name" value="WINGED HELIX-TURN-HELIX TRANSCRIPTIONAL REGULATOR, RRF2 FAMILY"/>
    <property type="match status" value="1"/>
</dbReference>
<dbReference type="AlphaFoldDB" id="A0A0G0GPI1"/>
<dbReference type="Proteomes" id="UP000034849">
    <property type="component" value="Unassembled WGS sequence"/>
</dbReference>
<dbReference type="PROSITE" id="PS01332">
    <property type="entry name" value="HTH_RRF2_1"/>
    <property type="match status" value="1"/>
</dbReference>
<sequence>MLQFNKEVDYALQLLLALKSLPEGQLLSLRNFSKGSKISFLFLQRIAFKLKNSGIVKSVKGAQGGYYLAQKPQKITFKNVVDSLEGECVVANCLRAGFCCEKQKTCKVHDVFFNINTKILEYLSAINLGTIANYDK</sequence>
<dbReference type="STRING" id="1619046.US42_C0002G0030"/>
<evidence type="ECO:0000313" key="1">
    <source>
        <dbReference type="EMBL" id="KKQ28075.1"/>
    </source>
</evidence>
<dbReference type="GO" id="GO:0003700">
    <property type="term" value="F:DNA-binding transcription factor activity"/>
    <property type="evidence" value="ECO:0007669"/>
    <property type="project" value="TreeGrafter"/>
</dbReference>
<dbReference type="InterPro" id="IPR000944">
    <property type="entry name" value="Tscrpt_reg_Rrf2"/>
</dbReference>
<gene>
    <name evidence="1" type="ORF">US42_C0002G0030</name>
</gene>
<dbReference type="EMBL" id="LBSX01000002">
    <property type="protein sequence ID" value="KKQ28075.1"/>
    <property type="molecule type" value="Genomic_DNA"/>
</dbReference>
<dbReference type="PROSITE" id="PS51197">
    <property type="entry name" value="HTH_RRF2_2"/>
    <property type="match status" value="1"/>
</dbReference>
<dbReference type="NCBIfam" id="TIGR00738">
    <property type="entry name" value="rrf2_super"/>
    <property type="match status" value="1"/>
</dbReference>
<evidence type="ECO:0000313" key="2">
    <source>
        <dbReference type="Proteomes" id="UP000034849"/>
    </source>
</evidence>
<reference evidence="1 2" key="1">
    <citation type="journal article" date="2015" name="Nature">
        <title>rRNA introns, odd ribosomes, and small enigmatic genomes across a large radiation of phyla.</title>
        <authorList>
            <person name="Brown C.T."/>
            <person name="Hug L.A."/>
            <person name="Thomas B.C."/>
            <person name="Sharon I."/>
            <person name="Castelle C.J."/>
            <person name="Singh A."/>
            <person name="Wilkins M.J."/>
            <person name="Williams K.H."/>
            <person name="Banfield J.F."/>
        </authorList>
    </citation>
    <scope>NUCLEOTIDE SEQUENCE [LARGE SCALE GENOMIC DNA]</scope>
</reference>
<protein>
    <submittedName>
        <fullName evidence="1">Transcriptional regulator, BadM/Rrf2 family</fullName>
    </submittedName>
</protein>
<dbReference type="PANTHER" id="PTHR33221:SF15">
    <property type="entry name" value="HTH-TYPE TRANSCRIPTIONAL REGULATOR YWGB-RELATED"/>
    <property type="match status" value="1"/>
</dbReference>